<dbReference type="CDD" id="cd09272">
    <property type="entry name" value="RNase_HI_RT_Ty1"/>
    <property type="match status" value="1"/>
</dbReference>
<keyword evidence="1" id="KW-1185">Reference proteome</keyword>
<dbReference type="GeneID" id="121222065"/>
<reference evidence="2" key="2">
    <citation type="submission" date="2025-08" db="UniProtKB">
        <authorList>
            <consortium name="RefSeq"/>
        </authorList>
    </citation>
    <scope>IDENTIFICATION</scope>
</reference>
<organism evidence="1 2">
    <name type="scientific">Gossypium hirsutum</name>
    <name type="common">Upland cotton</name>
    <name type="synonym">Gossypium mexicanum</name>
    <dbReference type="NCBI Taxonomy" id="3635"/>
    <lineage>
        <taxon>Eukaryota</taxon>
        <taxon>Viridiplantae</taxon>
        <taxon>Streptophyta</taxon>
        <taxon>Embryophyta</taxon>
        <taxon>Tracheophyta</taxon>
        <taxon>Spermatophyta</taxon>
        <taxon>Magnoliopsida</taxon>
        <taxon>eudicotyledons</taxon>
        <taxon>Gunneridae</taxon>
        <taxon>Pentapetalae</taxon>
        <taxon>rosids</taxon>
        <taxon>malvids</taxon>
        <taxon>Malvales</taxon>
        <taxon>Malvaceae</taxon>
        <taxon>Malvoideae</taxon>
        <taxon>Gossypium</taxon>
    </lineage>
</organism>
<dbReference type="PANTHER" id="PTHR11439:SF503">
    <property type="entry name" value="CYSTEINE-RICH RLK (RECEPTOR-LIKE PROTEIN KINASE) 8"/>
    <property type="match status" value="1"/>
</dbReference>
<dbReference type="RefSeq" id="XP_040957893.1">
    <property type="nucleotide sequence ID" value="XM_041101959.1"/>
</dbReference>
<name>A0ABM3ASQ7_GOSHI</name>
<gene>
    <name evidence="2" type="primary">LOC121222065</name>
</gene>
<proteinExistence type="predicted"/>
<evidence type="ECO:0000313" key="2">
    <source>
        <dbReference type="RefSeq" id="XP_040957893.1"/>
    </source>
</evidence>
<reference evidence="1" key="1">
    <citation type="journal article" date="2020" name="Nat. Genet.">
        <title>Genomic diversifications of five Gossypium allopolyploid species and their impact on cotton improvement.</title>
        <authorList>
            <person name="Chen Z.J."/>
            <person name="Sreedasyam A."/>
            <person name="Ando A."/>
            <person name="Song Q."/>
            <person name="De Santiago L.M."/>
            <person name="Hulse-Kemp A.M."/>
            <person name="Ding M."/>
            <person name="Ye W."/>
            <person name="Kirkbride R.C."/>
            <person name="Jenkins J."/>
            <person name="Plott C."/>
            <person name="Lovell J."/>
            <person name="Lin Y.M."/>
            <person name="Vaughn R."/>
            <person name="Liu B."/>
            <person name="Simpson S."/>
            <person name="Scheffler B.E."/>
            <person name="Wen L."/>
            <person name="Saski C.A."/>
            <person name="Grover C.E."/>
            <person name="Hu G."/>
            <person name="Conover J.L."/>
            <person name="Carlson J.W."/>
            <person name="Shu S."/>
            <person name="Boston L.B."/>
            <person name="Williams M."/>
            <person name="Peterson D.G."/>
            <person name="McGee K."/>
            <person name="Jones D.C."/>
            <person name="Wendel J.F."/>
            <person name="Stelly D.M."/>
            <person name="Grimwood J."/>
            <person name="Schmutz J."/>
        </authorList>
    </citation>
    <scope>NUCLEOTIDE SEQUENCE [LARGE SCALE GENOMIC DNA]</scope>
    <source>
        <strain evidence="1">cv. TM-1</strain>
    </source>
</reference>
<accession>A0ABM3ASQ7</accession>
<dbReference type="Proteomes" id="UP000818029">
    <property type="component" value="Chromosome D10"/>
</dbReference>
<protein>
    <submittedName>
        <fullName evidence="2">Secreted RxLR effector protein 161-like</fullName>
    </submittedName>
</protein>
<evidence type="ECO:0000313" key="1">
    <source>
        <dbReference type="Proteomes" id="UP000818029"/>
    </source>
</evidence>
<dbReference type="PANTHER" id="PTHR11439">
    <property type="entry name" value="GAG-POL-RELATED RETROTRANSPOSON"/>
    <property type="match status" value="1"/>
</dbReference>
<sequence length="167" mass="18822">MENCKATSTPVVVGEKLTSPADFEKVAESTYRSLVGCLLYLPAMRPDIMFTISMLSRFMHCCNVKHFQAAKRVFRYIKGTVSFGMMFTKVDSMKLLGYADSDWAGSIDDMKSTSRYLFTLGSTIFCWSSKKQNIVTQSTTEAEYVVAVGAVNQAIWLRKIMPDLNLY</sequence>